<sequence length="535" mass="59959">MQVQTLKFGLKCPTPASSHLLAEALCSMPNLTDLTLRFVLNGEFYSALRAKASSIQVQTVNLGCLLYAAPASSHLLAEALCYMPNLTDLTLGINLNEDFYSTLKAKASSIQGCFPQIRKGNFRLNGVTQDGLDSFPHTLSRSCRQLSGCFYHGNTYNTGDVSSEQSRAVYQETRASNSSVNPVHANVGVSLDTLSRGLGANIPVLQESQDNTLVRQALQQPGTLRNESGIWPVYLENNALPWNIGRSQPQFMPSNLQSSMSAGYRSMEYGEAYYNPTYNATMSSSTPSPNPPVSRHNQPATDHPQQQHMGDVHYPRKALPPSHYHQQQPMGDVHSPRRALPPSHYPQQQPMGDVHSPRRSLPPSDHPQQQPMGDVHYQRKALPPSHYDQQQPMGDVHYPRKALPPSHYPQQQPSGDVHSPRKALPPSHYDQQQPMGDVHYPRKALPPSHYHQQQPMDDVHYQRMTIPPSNHPQQHPMGYVHYPRMTIPPLNYPQQQPMGDVHYPRMTIPPSNYPQQQPMGGVHYPRRTLPPSDHP</sequence>
<dbReference type="Gene3D" id="3.80.10.10">
    <property type="entry name" value="Ribonuclease Inhibitor"/>
    <property type="match status" value="1"/>
</dbReference>
<feature type="region of interest" description="Disordered" evidence="1">
    <location>
        <begin position="280"/>
        <end position="372"/>
    </location>
</feature>
<dbReference type="RefSeq" id="XP_030841780.1">
    <property type="nucleotide sequence ID" value="XM_030985920.1"/>
</dbReference>
<dbReference type="InterPro" id="IPR032675">
    <property type="entry name" value="LRR_dom_sf"/>
</dbReference>
<organism evidence="2 3">
    <name type="scientific">Strongylocentrotus purpuratus</name>
    <name type="common">Purple sea urchin</name>
    <dbReference type="NCBI Taxonomy" id="7668"/>
    <lineage>
        <taxon>Eukaryota</taxon>
        <taxon>Metazoa</taxon>
        <taxon>Echinodermata</taxon>
        <taxon>Eleutherozoa</taxon>
        <taxon>Echinozoa</taxon>
        <taxon>Echinoidea</taxon>
        <taxon>Euechinoidea</taxon>
        <taxon>Echinacea</taxon>
        <taxon>Camarodonta</taxon>
        <taxon>Echinidea</taxon>
        <taxon>Strongylocentrotidae</taxon>
        <taxon>Strongylocentrotus</taxon>
    </lineage>
</organism>
<proteinExistence type="predicted"/>
<dbReference type="AlphaFoldDB" id="A0A7M7NW00"/>
<feature type="compositionally biased region" description="Polar residues" evidence="1">
    <location>
        <begin position="509"/>
        <end position="518"/>
    </location>
</feature>
<keyword evidence="3" id="KW-1185">Reference proteome</keyword>
<evidence type="ECO:0000256" key="1">
    <source>
        <dbReference type="SAM" id="MobiDB-lite"/>
    </source>
</evidence>
<dbReference type="Proteomes" id="UP000007110">
    <property type="component" value="Unassembled WGS sequence"/>
</dbReference>
<dbReference type="InParanoid" id="A0A7M7NW00"/>
<protein>
    <submittedName>
        <fullName evidence="2">Uncharacterized protein</fullName>
    </submittedName>
</protein>
<dbReference type="PANTHER" id="PTHR24407">
    <property type="entry name" value="PROTEIN KINASE DOMAIN-CONTAINING PROTEIN"/>
    <property type="match status" value="1"/>
</dbReference>
<accession>A0A7M7NW00</accession>
<reference evidence="2" key="2">
    <citation type="submission" date="2021-01" db="UniProtKB">
        <authorList>
            <consortium name="EnsemblMetazoa"/>
        </authorList>
    </citation>
    <scope>IDENTIFICATION</scope>
</reference>
<reference evidence="3" key="1">
    <citation type="submission" date="2015-02" db="EMBL/GenBank/DDBJ databases">
        <title>Genome sequencing for Strongylocentrotus purpuratus.</title>
        <authorList>
            <person name="Murali S."/>
            <person name="Liu Y."/>
            <person name="Vee V."/>
            <person name="English A."/>
            <person name="Wang M."/>
            <person name="Skinner E."/>
            <person name="Han Y."/>
            <person name="Muzny D.M."/>
            <person name="Worley K.C."/>
            <person name="Gibbs R.A."/>
        </authorList>
    </citation>
    <scope>NUCLEOTIDE SEQUENCE</scope>
</reference>
<dbReference type="SUPFAM" id="SSF52047">
    <property type="entry name" value="RNI-like"/>
    <property type="match status" value="1"/>
</dbReference>
<evidence type="ECO:0000313" key="3">
    <source>
        <dbReference type="Proteomes" id="UP000007110"/>
    </source>
</evidence>
<name>A0A7M7NW00_STRPU</name>
<dbReference type="KEGG" id="spu:100893719"/>
<dbReference type="GeneID" id="100893719"/>
<feature type="region of interest" description="Disordered" evidence="1">
    <location>
        <begin position="384"/>
        <end position="454"/>
    </location>
</feature>
<feature type="compositionally biased region" description="Polar residues" evidence="1">
    <location>
        <begin position="295"/>
        <end position="308"/>
    </location>
</feature>
<evidence type="ECO:0000313" key="2">
    <source>
        <dbReference type="EnsemblMetazoa" id="XP_030841780"/>
    </source>
</evidence>
<dbReference type="EnsemblMetazoa" id="XM_030985920">
    <property type="protein sequence ID" value="XP_030841780"/>
    <property type="gene ID" value="LOC100893719"/>
</dbReference>
<dbReference type="PANTHER" id="PTHR24407:SF14">
    <property type="entry name" value="SIR2-LIKE DOMAIN-CONTAINING PROTEIN"/>
    <property type="match status" value="1"/>
</dbReference>
<feature type="region of interest" description="Disordered" evidence="1">
    <location>
        <begin position="508"/>
        <end position="535"/>
    </location>
</feature>